<evidence type="ECO:0008006" key="3">
    <source>
        <dbReference type="Google" id="ProtNLM"/>
    </source>
</evidence>
<accession>A0A832QY86</accession>
<dbReference type="AlphaFoldDB" id="A0A832QY86"/>
<reference evidence="1 2" key="1">
    <citation type="journal article" date="2020" name="Biotechnol. Biofuels">
        <title>New insights from the biogas microbiome by comprehensive genome-resolved metagenomics of nearly 1600 species originating from multiple anaerobic digesters.</title>
        <authorList>
            <person name="Campanaro S."/>
            <person name="Treu L."/>
            <person name="Rodriguez-R L.M."/>
            <person name="Kovalovszki A."/>
            <person name="Ziels R.M."/>
            <person name="Maus I."/>
            <person name="Zhu X."/>
            <person name="Kougias P.G."/>
            <person name="Basile A."/>
            <person name="Luo G."/>
            <person name="Schluter A."/>
            <person name="Konstantinidis K.T."/>
            <person name="Angelidaki I."/>
        </authorList>
    </citation>
    <scope>NUCLEOTIDE SEQUENCE [LARGE SCALE GENOMIC DNA]</scope>
    <source>
        <strain evidence="1">AS04akNAM_125</strain>
    </source>
</reference>
<dbReference type="RefSeq" id="WP_303730758.1">
    <property type="nucleotide sequence ID" value="NZ_DULP01000175.1"/>
</dbReference>
<name>A0A832QY86_9RHOB</name>
<gene>
    <name evidence="1" type="ORF">GXX24_11540</name>
</gene>
<sequence>MTSKWRDIHARHSVLREVILEHQLTASLLQRLWQRGVFDVEILHSAFNAGGYDLVLSGRSITRHVQLKASRAGASTRSQKVGIALARRQAGCVVWMEVDDGLDILGYRVFIPGLDRFDNYPVARHTKANAEGFKAERPAHRVVPATRFIAVDGLDGLLDKLLGPDAWPAPLTG</sequence>
<dbReference type="EMBL" id="DULP01000175">
    <property type="protein sequence ID" value="HHW34755.1"/>
    <property type="molecule type" value="Genomic_DNA"/>
</dbReference>
<dbReference type="Proteomes" id="UP000580830">
    <property type="component" value="Unassembled WGS sequence"/>
</dbReference>
<protein>
    <recommendedName>
        <fullName evidence="3">PD(D/E)XK endonuclease domain-containing protein</fullName>
    </recommendedName>
</protein>
<organism evidence="1 2">
    <name type="scientific">Paracoccus solventivorans</name>
    <dbReference type="NCBI Taxonomy" id="53463"/>
    <lineage>
        <taxon>Bacteria</taxon>
        <taxon>Pseudomonadati</taxon>
        <taxon>Pseudomonadota</taxon>
        <taxon>Alphaproteobacteria</taxon>
        <taxon>Rhodobacterales</taxon>
        <taxon>Paracoccaceae</taxon>
        <taxon>Paracoccus</taxon>
    </lineage>
</organism>
<proteinExistence type="predicted"/>
<evidence type="ECO:0000313" key="2">
    <source>
        <dbReference type="Proteomes" id="UP000580830"/>
    </source>
</evidence>
<comment type="caution">
    <text evidence="1">The sequence shown here is derived from an EMBL/GenBank/DDBJ whole genome shotgun (WGS) entry which is preliminary data.</text>
</comment>
<evidence type="ECO:0000313" key="1">
    <source>
        <dbReference type="EMBL" id="HHW34755.1"/>
    </source>
</evidence>